<sequence length="470" mass="52840">MENKDLIALQSHVTLLRSEGKYLETIESAYDLLDKGITYHDRKSILTAHINTAASYYCLGAIEEAFHSIEAYDEVCQQDGDEADWLNLYNILFLLYEFTKDYSNAKKTLEKSIAIGTKLEKFNIVSNGYSNLSHLYMEETNFDEALHCAEKGLAAATLHTPKSPVLSLRVQLNWSKAQIGLGNLEEAKKRIDEMIRAEYLSSFPREKAQCYDLLGLWQSKMGNYVEAMEAYTNAKEIAESYHDVHLLKTIQEARCNLCDLIGDTEQGYFIQKEYIELLNEISSRELALAAQKLEVKHRIAGMEKNATIDFLTGIYNRQYLEKTVDQRLQAVTGNEVLSCLAFDIDNFKAINDAFGHVYGDTVIQMVSDAINSCLTDQALFGRYGGDEFVVIVSGSASEQGMGTATEMEKQVKNLQVIKDGKIVTVEISIGISDSNNLSERSFQELFHQADLALYEAKKNGKNQICVTSLV</sequence>
<dbReference type="KEGG" id="paek:D3873_00710"/>
<dbReference type="PANTHER" id="PTHR45138">
    <property type="entry name" value="REGULATORY COMPONENTS OF SENSORY TRANSDUCTION SYSTEM"/>
    <property type="match status" value="1"/>
</dbReference>
<feature type="domain" description="GGDEF" evidence="1">
    <location>
        <begin position="335"/>
        <end position="469"/>
    </location>
</feature>
<dbReference type="Proteomes" id="UP000265725">
    <property type="component" value="Chromosome"/>
</dbReference>
<dbReference type="Gene3D" id="1.25.40.10">
    <property type="entry name" value="Tetratricopeptide repeat domain"/>
    <property type="match status" value="2"/>
</dbReference>
<dbReference type="Pfam" id="PF00990">
    <property type="entry name" value="GGDEF"/>
    <property type="match status" value="1"/>
</dbReference>
<dbReference type="NCBIfam" id="TIGR00254">
    <property type="entry name" value="GGDEF"/>
    <property type="match status" value="1"/>
</dbReference>
<evidence type="ECO:0000313" key="3">
    <source>
        <dbReference type="Proteomes" id="UP000265725"/>
    </source>
</evidence>
<dbReference type="InterPro" id="IPR029787">
    <property type="entry name" value="Nucleotide_cyclase"/>
</dbReference>
<dbReference type="EMBL" id="CP032418">
    <property type="protein sequence ID" value="AYC28461.1"/>
    <property type="molecule type" value="Genomic_DNA"/>
</dbReference>
<name>A0A385YPT6_9BACL</name>
<dbReference type="SUPFAM" id="SSF55073">
    <property type="entry name" value="Nucleotide cyclase"/>
    <property type="match status" value="1"/>
</dbReference>
<dbReference type="SMART" id="SM00028">
    <property type="entry name" value="TPR"/>
    <property type="match status" value="4"/>
</dbReference>
<dbReference type="Gene3D" id="3.30.70.270">
    <property type="match status" value="1"/>
</dbReference>
<dbReference type="OrthoDB" id="9759607at2"/>
<dbReference type="SMART" id="SM00267">
    <property type="entry name" value="GGDEF"/>
    <property type="match status" value="1"/>
</dbReference>
<keyword evidence="3" id="KW-1185">Reference proteome</keyword>
<dbReference type="InterPro" id="IPR019734">
    <property type="entry name" value="TPR_rpt"/>
</dbReference>
<dbReference type="PROSITE" id="PS50887">
    <property type="entry name" value="GGDEF"/>
    <property type="match status" value="1"/>
</dbReference>
<dbReference type="InterPro" id="IPR050469">
    <property type="entry name" value="Diguanylate_Cyclase"/>
</dbReference>
<protein>
    <submittedName>
        <fullName evidence="2">GGDEF domain-containing protein</fullName>
    </submittedName>
</protein>
<dbReference type="InterPro" id="IPR000160">
    <property type="entry name" value="GGDEF_dom"/>
</dbReference>
<reference evidence="3" key="1">
    <citation type="submission" date="2018-09" db="EMBL/GenBank/DDBJ databases">
        <authorList>
            <person name="Zhu H."/>
        </authorList>
    </citation>
    <scope>NUCLEOTIDE SEQUENCE [LARGE SCALE GENOMIC DNA]</scope>
    <source>
        <strain evidence="3">K2R23-3</strain>
    </source>
</reference>
<evidence type="ECO:0000313" key="2">
    <source>
        <dbReference type="EMBL" id="AYC28461.1"/>
    </source>
</evidence>
<organism evidence="2 3">
    <name type="scientific">Paenisporosarcina cavernae</name>
    <dbReference type="NCBI Taxonomy" id="2320858"/>
    <lineage>
        <taxon>Bacteria</taxon>
        <taxon>Bacillati</taxon>
        <taxon>Bacillota</taxon>
        <taxon>Bacilli</taxon>
        <taxon>Bacillales</taxon>
        <taxon>Caryophanaceae</taxon>
        <taxon>Paenisporosarcina</taxon>
    </lineage>
</organism>
<dbReference type="InterPro" id="IPR043128">
    <property type="entry name" value="Rev_trsase/Diguanyl_cyclase"/>
</dbReference>
<dbReference type="AlphaFoldDB" id="A0A385YPT6"/>
<proteinExistence type="predicted"/>
<dbReference type="GO" id="GO:0052621">
    <property type="term" value="F:diguanylate cyclase activity"/>
    <property type="evidence" value="ECO:0007669"/>
    <property type="project" value="TreeGrafter"/>
</dbReference>
<dbReference type="RefSeq" id="WP_119882206.1">
    <property type="nucleotide sequence ID" value="NZ_CP032418.1"/>
</dbReference>
<gene>
    <name evidence="2" type="ORF">D3873_00710</name>
</gene>
<dbReference type="GO" id="GO:1902201">
    <property type="term" value="P:negative regulation of bacterial-type flagellum-dependent cell motility"/>
    <property type="evidence" value="ECO:0007669"/>
    <property type="project" value="TreeGrafter"/>
</dbReference>
<dbReference type="SUPFAM" id="SSF48452">
    <property type="entry name" value="TPR-like"/>
    <property type="match status" value="1"/>
</dbReference>
<accession>A0A385YPT6</accession>
<dbReference type="GO" id="GO:0043709">
    <property type="term" value="P:cell adhesion involved in single-species biofilm formation"/>
    <property type="evidence" value="ECO:0007669"/>
    <property type="project" value="TreeGrafter"/>
</dbReference>
<dbReference type="PANTHER" id="PTHR45138:SF9">
    <property type="entry name" value="DIGUANYLATE CYCLASE DGCM-RELATED"/>
    <property type="match status" value="1"/>
</dbReference>
<dbReference type="CDD" id="cd01949">
    <property type="entry name" value="GGDEF"/>
    <property type="match status" value="1"/>
</dbReference>
<dbReference type="InterPro" id="IPR011990">
    <property type="entry name" value="TPR-like_helical_dom_sf"/>
</dbReference>
<evidence type="ECO:0000259" key="1">
    <source>
        <dbReference type="PROSITE" id="PS50887"/>
    </source>
</evidence>
<dbReference type="FunFam" id="3.30.70.270:FF:000001">
    <property type="entry name" value="Diguanylate cyclase domain protein"/>
    <property type="match status" value="1"/>
</dbReference>
<dbReference type="GO" id="GO:0005886">
    <property type="term" value="C:plasma membrane"/>
    <property type="evidence" value="ECO:0007669"/>
    <property type="project" value="TreeGrafter"/>
</dbReference>